<evidence type="ECO:0000313" key="5">
    <source>
        <dbReference type="Proteomes" id="UP000468717"/>
    </source>
</evidence>
<dbReference type="RefSeq" id="WP_152285146.1">
    <property type="nucleotide sequence ID" value="NZ_WFLI01000057.1"/>
</dbReference>
<keyword evidence="4" id="KW-0378">Hydrolase</keyword>
<dbReference type="CDD" id="cd10283">
    <property type="entry name" value="MnuA_DNase1-like"/>
    <property type="match status" value="1"/>
</dbReference>
<dbReference type="NCBIfam" id="NF033681">
    <property type="entry name" value="ExeM_NucH_DNase"/>
    <property type="match status" value="1"/>
</dbReference>
<sequence length="1005" mass="102217">MPSPLAAPSVPPSPLHKPLRLTVMAAVLASLSLPALAASDIVISQVYGGGGNTGAVYRNDFIELFNRGASPVNLSNWSVQYGAAANTSWSVTALPAIDLQPGQYLLVQQAKGTGGTQDLPAPDATGTLALSGTTGKVLLSNSKTAQVGASPTGAAVIDLVGFGTANGFEGAVAPAPSNTLSILRANGGCGDTDDNSVDFATGSVTPRNTASPLNVCGGPVVHKIITSCPASLALAAGSGGSAVLRASDVDGIVNAAILSSPAVAGISLAGFSAAGVAGESATVSLLVAAGVPVGNYPVIVSFSNDQQQTATCKVDVAVQGLAAVSHTIPQIQGAGAASPYANSVQTTEGVVTLKVGTGFFIQDAAGDGDPSTSDGIFVYTGATATTVQPGELVRVTGTVFEYTPTGAKNSYTELKDVTAILTQSAGHSIVPTNVTLPNDKLAAVEGMLVRFTQPLTVSQNAYLGARGELTLSAGRREVPTNRYPAGSAEAQALIAANANNLIVLDDGIFVTPPTIPYIGQDNTVRSGDTVADLTGVVDFGAIGGGGAAYKLQPTQPPQFSRDNPRTGSPELPSGNVKVASANVLNFFTTFTNGNNIFGQTGQGCTVGTSTTKSNCRGADNLAEFERQRDKIVAELKAIDADVVGLMEIQNNGEIAVTYLVEQLNAAIGGVTYAVVPKPAATGTDAIRVAMIYKPARLGLVGGALSDANAINNRPPMAQTFQAGNGEKFSLIVNHLKSKGSCPSGTGPDADNNDSQSCWNATRVQQAQRLVGSFVPQVAAAAGDADVLVIGDLNSYGAEDPIQVITGAGFVNELERFVRPSGMPYSYVFGGQSGYLDHALASASLSPQVAGVAEWHVNADEPEVIDYNIDSAKPQDLYNALPYRASDHDPVVISLDLQPAYRDITASVAQAGSGLAYNRATQKYTGTFTFTNTGTSALAGPFQVVFGGLPAGVSLANATGSHGGAAYVTVNAASLAPGATASFAVSFSNPSKVTINYSASIYAGNF</sequence>
<dbReference type="EMBL" id="WFLI01000057">
    <property type="protein sequence ID" value="KAB8058816.1"/>
    <property type="molecule type" value="Genomic_DNA"/>
</dbReference>
<keyword evidence="4" id="KW-0540">Nuclease</keyword>
<dbReference type="Gene3D" id="3.60.10.10">
    <property type="entry name" value="Endonuclease/exonuclease/phosphatase"/>
    <property type="match status" value="1"/>
</dbReference>
<keyword evidence="2" id="KW-0732">Signal</keyword>
<dbReference type="Pfam" id="PF03372">
    <property type="entry name" value="Exo_endo_phos"/>
    <property type="match status" value="1"/>
</dbReference>
<dbReference type="PANTHER" id="PTHR42834">
    <property type="entry name" value="ENDONUCLEASE/EXONUCLEASE/PHOSPHATASE FAMILY PROTEIN (AFU_ORTHOLOGUE AFUA_3G09210)"/>
    <property type="match status" value="1"/>
</dbReference>
<feature type="region of interest" description="Disordered" evidence="1">
    <location>
        <begin position="550"/>
        <end position="574"/>
    </location>
</feature>
<dbReference type="SUPFAM" id="SSF56219">
    <property type="entry name" value="DNase I-like"/>
    <property type="match status" value="1"/>
</dbReference>
<dbReference type="Proteomes" id="UP000468717">
    <property type="component" value="Unassembled WGS sequence"/>
</dbReference>
<reference evidence="4 5" key="1">
    <citation type="submission" date="2019-10" db="EMBL/GenBank/DDBJ databases">
        <title>Three novel species isolated from a subtropical stream in China.</title>
        <authorList>
            <person name="Lu H."/>
        </authorList>
    </citation>
    <scope>NUCLEOTIDE SEQUENCE [LARGE SCALE GENOMIC DNA]</scope>
    <source>
        <strain evidence="4 5">FT13W</strain>
    </source>
</reference>
<organism evidence="4 5">
    <name type="scientific">Janthinobacterium violaceinigrum</name>
    <dbReference type="NCBI Taxonomy" id="2654252"/>
    <lineage>
        <taxon>Bacteria</taxon>
        <taxon>Pseudomonadati</taxon>
        <taxon>Pseudomonadota</taxon>
        <taxon>Betaproteobacteria</taxon>
        <taxon>Burkholderiales</taxon>
        <taxon>Oxalobacteraceae</taxon>
        <taxon>Janthinobacterium</taxon>
    </lineage>
</organism>
<feature type="signal peptide" evidence="2">
    <location>
        <begin position="1"/>
        <end position="37"/>
    </location>
</feature>
<evidence type="ECO:0000259" key="3">
    <source>
        <dbReference type="PROSITE" id="PS51841"/>
    </source>
</evidence>
<dbReference type="Gene3D" id="2.60.40.1260">
    <property type="entry name" value="Lamin Tail domain"/>
    <property type="match status" value="1"/>
</dbReference>
<dbReference type="Pfam" id="PF00932">
    <property type="entry name" value="LTD"/>
    <property type="match status" value="1"/>
</dbReference>
<dbReference type="SUPFAM" id="SSF74853">
    <property type="entry name" value="Lamin A/C globular tail domain"/>
    <property type="match status" value="1"/>
</dbReference>
<dbReference type="InterPro" id="IPR036415">
    <property type="entry name" value="Lamin_tail_dom_sf"/>
</dbReference>
<comment type="caution">
    <text evidence="4">The sequence shown here is derived from an EMBL/GenBank/DDBJ whole genome shotgun (WGS) entry which is preliminary data.</text>
</comment>
<keyword evidence="5" id="KW-1185">Reference proteome</keyword>
<evidence type="ECO:0000256" key="2">
    <source>
        <dbReference type="SAM" id="SignalP"/>
    </source>
</evidence>
<accession>A0A6I1HQS0</accession>
<dbReference type="InterPro" id="IPR005135">
    <property type="entry name" value="Endo/exonuclease/phosphatase"/>
</dbReference>
<dbReference type="InterPro" id="IPR001322">
    <property type="entry name" value="Lamin_tail_dom"/>
</dbReference>
<name>A0A6I1HQS0_9BURK</name>
<dbReference type="GO" id="GO:0004519">
    <property type="term" value="F:endonuclease activity"/>
    <property type="evidence" value="ECO:0007669"/>
    <property type="project" value="UniProtKB-KW"/>
</dbReference>
<gene>
    <name evidence="4" type="ORF">GCN75_27300</name>
</gene>
<dbReference type="InterPro" id="IPR047971">
    <property type="entry name" value="ExeM-like"/>
</dbReference>
<protein>
    <submittedName>
        <fullName evidence="4">ExeM/NucH family extracellular endonuclease</fullName>
    </submittedName>
</protein>
<evidence type="ECO:0000256" key="1">
    <source>
        <dbReference type="SAM" id="MobiDB-lite"/>
    </source>
</evidence>
<keyword evidence="4" id="KW-0255">Endonuclease</keyword>
<evidence type="ECO:0000313" key="4">
    <source>
        <dbReference type="EMBL" id="KAB8058816.1"/>
    </source>
</evidence>
<dbReference type="InterPro" id="IPR036691">
    <property type="entry name" value="Endo/exonu/phosph_ase_sf"/>
</dbReference>
<dbReference type="AlphaFoldDB" id="A0A6I1HQS0"/>
<dbReference type="PANTHER" id="PTHR42834:SF1">
    <property type="entry name" value="ENDONUCLEASE_EXONUCLEASE_PHOSPHATASE FAMILY PROTEIN (AFU_ORTHOLOGUE AFUA_3G09210)"/>
    <property type="match status" value="1"/>
</dbReference>
<proteinExistence type="predicted"/>
<feature type="domain" description="LTD" evidence="3">
    <location>
        <begin position="27"/>
        <end position="164"/>
    </location>
</feature>
<feature type="chain" id="PRO_5026039322" evidence="2">
    <location>
        <begin position="38"/>
        <end position="1005"/>
    </location>
</feature>
<dbReference type="PROSITE" id="PS51841">
    <property type="entry name" value="LTD"/>
    <property type="match status" value="1"/>
</dbReference>
<dbReference type="CDD" id="cd04486">
    <property type="entry name" value="YhcR_OBF_like"/>
    <property type="match status" value="1"/>
</dbReference>